<gene>
    <name evidence="1" type="ORF">DM01DRAFT_1022928</name>
</gene>
<dbReference type="AlphaFoldDB" id="A0A1X2GJS2"/>
<keyword evidence="2" id="KW-1185">Reference proteome</keyword>
<protein>
    <submittedName>
        <fullName evidence="1">Uncharacterized protein</fullName>
    </submittedName>
</protein>
<evidence type="ECO:0000313" key="1">
    <source>
        <dbReference type="EMBL" id="ORX55585.1"/>
    </source>
</evidence>
<name>A0A1X2GJS2_9FUNG</name>
<proteinExistence type="predicted"/>
<dbReference type="EMBL" id="MCGT01000011">
    <property type="protein sequence ID" value="ORX55585.1"/>
    <property type="molecule type" value="Genomic_DNA"/>
</dbReference>
<comment type="caution">
    <text evidence="1">The sequence shown here is derived from an EMBL/GenBank/DDBJ whole genome shotgun (WGS) entry which is preliminary data.</text>
</comment>
<accession>A0A1X2GJS2</accession>
<evidence type="ECO:0000313" key="2">
    <source>
        <dbReference type="Proteomes" id="UP000242146"/>
    </source>
</evidence>
<dbReference type="OrthoDB" id="2284791at2759"/>
<organism evidence="1 2">
    <name type="scientific">Hesseltinella vesiculosa</name>
    <dbReference type="NCBI Taxonomy" id="101127"/>
    <lineage>
        <taxon>Eukaryota</taxon>
        <taxon>Fungi</taxon>
        <taxon>Fungi incertae sedis</taxon>
        <taxon>Mucoromycota</taxon>
        <taxon>Mucoromycotina</taxon>
        <taxon>Mucoromycetes</taxon>
        <taxon>Mucorales</taxon>
        <taxon>Cunninghamellaceae</taxon>
        <taxon>Hesseltinella</taxon>
    </lineage>
</organism>
<sequence length="216" mass="24823">MDLNKAVLGIVDHSATYPRKIDLLFTCDDSNETVELASCEWKRDKVAMDMKLAQQTKNIRTNAAILMTTIRHDVDMTLSMDWIGNSGYLYSMEWLTDKHVFLARTLTNIFVPTHHSDIKGFRKTLQSLFNMKSTLVGNANKIKASLRHTNHRKRLASFIEFETPPSSPTQSHSAPASFILFSPRNNRQEPNKFCYQRDLHLPSSKLTFGILEWQAY</sequence>
<dbReference type="Proteomes" id="UP000242146">
    <property type="component" value="Unassembled WGS sequence"/>
</dbReference>
<reference evidence="1 2" key="1">
    <citation type="submission" date="2016-07" db="EMBL/GenBank/DDBJ databases">
        <title>Pervasive Adenine N6-methylation of Active Genes in Fungi.</title>
        <authorList>
            <consortium name="DOE Joint Genome Institute"/>
            <person name="Mondo S.J."/>
            <person name="Dannebaum R.O."/>
            <person name="Kuo R.C."/>
            <person name="Labutti K."/>
            <person name="Haridas S."/>
            <person name="Kuo A."/>
            <person name="Salamov A."/>
            <person name="Ahrendt S.R."/>
            <person name="Lipzen A."/>
            <person name="Sullivan W."/>
            <person name="Andreopoulos W.B."/>
            <person name="Clum A."/>
            <person name="Lindquist E."/>
            <person name="Daum C."/>
            <person name="Ramamoorthy G.K."/>
            <person name="Gryganskyi A."/>
            <person name="Culley D."/>
            <person name="Magnuson J.K."/>
            <person name="James T.Y."/>
            <person name="O'Malley M.A."/>
            <person name="Stajich J.E."/>
            <person name="Spatafora J.W."/>
            <person name="Visel A."/>
            <person name="Grigoriev I.V."/>
        </authorList>
    </citation>
    <scope>NUCLEOTIDE SEQUENCE [LARGE SCALE GENOMIC DNA]</scope>
    <source>
        <strain evidence="1 2">NRRL 3301</strain>
    </source>
</reference>